<comment type="caution">
    <text evidence="7">The sequence shown here is derived from an EMBL/GenBank/DDBJ whole genome shotgun (WGS) entry which is preliminary data.</text>
</comment>
<dbReference type="GO" id="GO:0004015">
    <property type="term" value="F:adenosylmethionine-8-amino-7-oxononanoate transaminase activity"/>
    <property type="evidence" value="ECO:0007669"/>
    <property type="project" value="TreeGrafter"/>
</dbReference>
<dbReference type="PANTHER" id="PTHR42684">
    <property type="entry name" value="ADENOSYLMETHIONINE-8-AMINO-7-OXONONANOATE AMINOTRANSFERASE"/>
    <property type="match status" value="1"/>
</dbReference>
<dbReference type="AlphaFoldDB" id="A0A418WE92"/>
<dbReference type="OrthoDB" id="9801834at2"/>
<dbReference type="PROSITE" id="PS00600">
    <property type="entry name" value="AA_TRANSFER_CLASS_3"/>
    <property type="match status" value="1"/>
</dbReference>
<comment type="similarity">
    <text evidence="2 6">Belongs to the class-III pyridoxal-phosphate-dependent aminotransferase family.</text>
</comment>
<evidence type="ECO:0000313" key="8">
    <source>
        <dbReference type="Proteomes" id="UP000284605"/>
    </source>
</evidence>
<evidence type="ECO:0000256" key="1">
    <source>
        <dbReference type="ARBA" id="ARBA00001933"/>
    </source>
</evidence>
<dbReference type="GO" id="GO:0030170">
    <property type="term" value="F:pyridoxal phosphate binding"/>
    <property type="evidence" value="ECO:0007669"/>
    <property type="project" value="InterPro"/>
</dbReference>
<keyword evidence="3 7" id="KW-0032">Aminotransferase</keyword>
<dbReference type="InterPro" id="IPR005814">
    <property type="entry name" value="Aminotrans_3"/>
</dbReference>
<dbReference type="FunFam" id="3.40.640.10:FF:000014">
    <property type="entry name" value="Adenosylmethionine-8-amino-7-oxononanoate aminotransferase, probable"/>
    <property type="match status" value="1"/>
</dbReference>
<dbReference type="InterPro" id="IPR015424">
    <property type="entry name" value="PyrdxlP-dep_Trfase"/>
</dbReference>
<dbReference type="Gene3D" id="3.90.1150.10">
    <property type="entry name" value="Aspartate Aminotransferase, domain 1"/>
    <property type="match status" value="1"/>
</dbReference>
<evidence type="ECO:0000313" key="7">
    <source>
        <dbReference type="EMBL" id="RJF88331.1"/>
    </source>
</evidence>
<evidence type="ECO:0000256" key="5">
    <source>
        <dbReference type="ARBA" id="ARBA00022898"/>
    </source>
</evidence>
<keyword evidence="4 7" id="KW-0808">Transferase</keyword>
<name>A0A418WE92_9PROT</name>
<protein>
    <submittedName>
        <fullName evidence="7">Aspartate aminotransferase family protein</fullName>
    </submittedName>
</protein>
<evidence type="ECO:0000256" key="4">
    <source>
        <dbReference type="ARBA" id="ARBA00022679"/>
    </source>
</evidence>
<sequence>MPLFEPAQAAGLSRDELEAYWMPFTANREFKDNPRMIVAAEGSHYIDAKGRRIYDSLSGLWCTGSGHRRREIIDAVSKQIAELDYAPGFQFSHPGAFKLANKVAGMMPAGLDYVFFTGSGSESADTSLKMARAYWRLKGQPEKTKLIGRVKGYHGVNFGGVSLGGIGGNRKLYGTLLDTDHLPHTLIKENAFSKGMPEKGAELADALEELVALHDASNIAAVIVEPFSGSAGVIVPPKGYLQRLRALCDKHNILLIFDEVITGFGRTGHAFGANAFGVTPDIMNIAKGLTNGTVPMGAVVASKEIYDTFMAKGGHEYLVEFTHGYTYSGHPVACAAGLAAMEIFEKDRMAERAAQLGAYFEEAIHGLKGLKYVTDIRNFGLAGALQIESAPGEPARRPWEISMKCWEAGYYVRYGGDTIQLAPPFISEHEDIDGLMNVLGDAITSLN</sequence>
<dbReference type="PANTHER" id="PTHR42684:SF1">
    <property type="entry name" value="BETA-ALANINE--PYRUVATE AMINOTRANSFERASE"/>
    <property type="match status" value="1"/>
</dbReference>
<dbReference type="InterPro" id="IPR015422">
    <property type="entry name" value="PyrdxlP-dep_Trfase_small"/>
</dbReference>
<dbReference type="Pfam" id="PF00202">
    <property type="entry name" value="Aminotran_3"/>
    <property type="match status" value="1"/>
</dbReference>
<keyword evidence="8" id="KW-1185">Reference proteome</keyword>
<dbReference type="GO" id="GO:0009102">
    <property type="term" value="P:biotin biosynthetic process"/>
    <property type="evidence" value="ECO:0007669"/>
    <property type="project" value="TreeGrafter"/>
</dbReference>
<evidence type="ECO:0000256" key="2">
    <source>
        <dbReference type="ARBA" id="ARBA00008954"/>
    </source>
</evidence>
<organism evidence="7 8">
    <name type="scientific">Oleomonas cavernae</name>
    <dbReference type="NCBI Taxonomy" id="2320859"/>
    <lineage>
        <taxon>Bacteria</taxon>
        <taxon>Pseudomonadati</taxon>
        <taxon>Pseudomonadota</taxon>
        <taxon>Alphaproteobacteria</taxon>
        <taxon>Acetobacterales</taxon>
        <taxon>Acetobacteraceae</taxon>
        <taxon>Oleomonas</taxon>
    </lineage>
</organism>
<keyword evidence="5 6" id="KW-0663">Pyridoxal phosphate</keyword>
<proteinExistence type="inferred from homology"/>
<evidence type="ECO:0000256" key="3">
    <source>
        <dbReference type="ARBA" id="ARBA00022576"/>
    </source>
</evidence>
<dbReference type="EMBL" id="QYUK01000011">
    <property type="protein sequence ID" value="RJF88331.1"/>
    <property type="molecule type" value="Genomic_DNA"/>
</dbReference>
<dbReference type="RefSeq" id="WP_119778967.1">
    <property type="nucleotide sequence ID" value="NZ_QYUK01000011.1"/>
</dbReference>
<accession>A0A418WE92</accession>
<gene>
    <name evidence="7" type="ORF">D3874_16000</name>
</gene>
<dbReference type="Proteomes" id="UP000284605">
    <property type="component" value="Unassembled WGS sequence"/>
</dbReference>
<dbReference type="SUPFAM" id="SSF53383">
    <property type="entry name" value="PLP-dependent transferases"/>
    <property type="match status" value="1"/>
</dbReference>
<evidence type="ECO:0000256" key="6">
    <source>
        <dbReference type="RuleBase" id="RU003560"/>
    </source>
</evidence>
<comment type="cofactor">
    <cofactor evidence="1">
        <name>pyridoxal 5'-phosphate</name>
        <dbReference type="ChEBI" id="CHEBI:597326"/>
    </cofactor>
</comment>
<reference evidence="7 8" key="1">
    <citation type="submission" date="2018-09" db="EMBL/GenBank/DDBJ databases">
        <authorList>
            <person name="Zhu H."/>
        </authorList>
    </citation>
    <scope>NUCLEOTIDE SEQUENCE [LARGE SCALE GENOMIC DNA]</scope>
    <source>
        <strain evidence="7 8">K1W22B-8</strain>
    </source>
</reference>
<dbReference type="InterPro" id="IPR049704">
    <property type="entry name" value="Aminotrans_3_PPA_site"/>
</dbReference>
<dbReference type="CDD" id="cd00610">
    <property type="entry name" value="OAT_like"/>
    <property type="match status" value="1"/>
</dbReference>
<dbReference type="Gene3D" id="3.40.640.10">
    <property type="entry name" value="Type I PLP-dependent aspartate aminotransferase-like (Major domain)"/>
    <property type="match status" value="1"/>
</dbReference>
<dbReference type="InterPro" id="IPR015421">
    <property type="entry name" value="PyrdxlP-dep_Trfase_major"/>
</dbReference>